<sequence>MRELFVSNRVGRRIHVSDWGDPLDPRTPVLGLPGYARSARDFGHVAARLTPRRVVSLDYRGRGRSDYEADWRAYDPRTLVDDVRQVAVATGLHRFVAIGTSLGGILAMALAVAMPASLAGVVLNDVGPAAVSGGADYLIDYMGRDRPQPDWPGAVAELQRNIPNLSLRTDEEWLAFARNTFRRGEDGLLHIDWDPAIVKPLQAGAARATDLWPLFKALRPYPVLAIRGGLSMLLSAETFDAMAAAHPRMRRVTLDGVGHAPTLDEPMLCETLDDFLDCL</sequence>
<dbReference type="InterPro" id="IPR050266">
    <property type="entry name" value="AB_hydrolase_sf"/>
</dbReference>
<dbReference type="PANTHER" id="PTHR43798:SF33">
    <property type="entry name" value="HYDROLASE, PUTATIVE (AFU_ORTHOLOGUE AFUA_2G14860)-RELATED"/>
    <property type="match status" value="1"/>
</dbReference>
<gene>
    <name evidence="2" type="ORF">GCM10017083_20100</name>
</gene>
<evidence type="ECO:0000313" key="3">
    <source>
        <dbReference type="Proteomes" id="UP000630353"/>
    </source>
</evidence>
<dbReference type="Gene3D" id="3.40.50.1820">
    <property type="entry name" value="alpha/beta hydrolase"/>
    <property type="match status" value="1"/>
</dbReference>
<dbReference type="Proteomes" id="UP000630353">
    <property type="component" value="Unassembled WGS sequence"/>
</dbReference>
<dbReference type="PANTHER" id="PTHR43798">
    <property type="entry name" value="MONOACYLGLYCEROL LIPASE"/>
    <property type="match status" value="1"/>
</dbReference>
<name>A0A918XSK8_9PROT</name>
<reference evidence="2" key="1">
    <citation type="journal article" date="2014" name="Int. J. Syst. Evol. Microbiol.">
        <title>Complete genome sequence of Corynebacterium casei LMG S-19264T (=DSM 44701T), isolated from a smear-ripened cheese.</title>
        <authorList>
            <consortium name="US DOE Joint Genome Institute (JGI-PGF)"/>
            <person name="Walter F."/>
            <person name="Albersmeier A."/>
            <person name="Kalinowski J."/>
            <person name="Ruckert C."/>
        </authorList>
    </citation>
    <scope>NUCLEOTIDE SEQUENCE</scope>
    <source>
        <strain evidence="2">KCTC 42651</strain>
    </source>
</reference>
<dbReference type="GO" id="GO:0016020">
    <property type="term" value="C:membrane"/>
    <property type="evidence" value="ECO:0007669"/>
    <property type="project" value="TreeGrafter"/>
</dbReference>
<reference evidence="2" key="2">
    <citation type="submission" date="2020-09" db="EMBL/GenBank/DDBJ databases">
        <authorList>
            <person name="Sun Q."/>
            <person name="Kim S."/>
        </authorList>
    </citation>
    <scope>NUCLEOTIDE SEQUENCE</scope>
    <source>
        <strain evidence="2">KCTC 42651</strain>
    </source>
</reference>
<organism evidence="2 3">
    <name type="scientific">Thalassobaculum fulvum</name>
    <dbReference type="NCBI Taxonomy" id="1633335"/>
    <lineage>
        <taxon>Bacteria</taxon>
        <taxon>Pseudomonadati</taxon>
        <taxon>Pseudomonadota</taxon>
        <taxon>Alphaproteobacteria</taxon>
        <taxon>Rhodospirillales</taxon>
        <taxon>Thalassobaculaceae</taxon>
        <taxon>Thalassobaculum</taxon>
    </lineage>
</organism>
<accession>A0A918XSK8</accession>
<evidence type="ECO:0000313" key="2">
    <source>
        <dbReference type="EMBL" id="GHD48718.1"/>
    </source>
</evidence>
<comment type="caution">
    <text evidence="2">The sequence shown here is derived from an EMBL/GenBank/DDBJ whole genome shotgun (WGS) entry which is preliminary data.</text>
</comment>
<evidence type="ECO:0000259" key="1">
    <source>
        <dbReference type="Pfam" id="PF12697"/>
    </source>
</evidence>
<dbReference type="EMBL" id="BMZS01000004">
    <property type="protein sequence ID" value="GHD48718.1"/>
    <property type="molecule type" value="Genomic_DNA"/>
</dbReference>
<dbReference type="GO" id="GO:0016787">
    <property type="term" value="F:hydrolase activity"/>
    <property type="evidence" value="ECO:0007669"/>
    <property type="project" value="UniProtKB-KW"/>
</dbReference>
<protein>
    <submittedName>
        <fullName evidence="2">Alpha/beta hydrolase</fullName>
    </submittedName>
</protein>
<dbReference type="InterPro" id="IPR029058">
    <property type="entry name" value="AB_hydrolase_fold"/>
</dbReference>
<dbReference type="RefSeq" id="WP_189988952.1">
    <property type="nucleotide sequence ID" value="NZ_BMZS01000004.1"/>
</dbReference>
<dbReference type="AlphaFoldDB" id="A0A918XSK8"/>
<keyword evidence="2" id="KW-0378">Hydrolase</keyword>
<dbReference type="InterPro" id="IPR000073">
    <property type="entry name" value="AB_hydrolase_1"/>
</dbReference>
<keyword evidence="3" id="KW-1185">Reference proteome</keyword>
<dbReference type="SUPFAM" id="SSF53474">
    <property type="entry name" value="alpha/beta-Hydrolases"/>
    <property type="match status" value="1"/>
</dbReference>
<proteinExistence type="predicted"/>
<feature type="domain" description="AB hydrolase-1" evidence="1">
    <location>
        <begin position="31"/>
        <end position="266"/>
    </location>
</feature>
<dbReference type="Pfam" id="PF12697">
    <property type="entry name" value="Abhydrolase_6"/>
    <property type="match status" value="1"/>
</dbReference>